<dbReference type="CDD" id="cd10548">
    <property type="entry name" value="cupin_CDO"/>
    <property type="match status" value="1"/>
</dbReference>
<dbReference type="AlphaFoldDB" id="A0A3S1AH51"/>
<proteinExistence type="predicted"/>
<dbReference type="OrthoDB" id="7059163at2"/>
<gene>
    <name evidence="1" type="ORF">DSM106972_074090</name>
</gene>
<evidence type="ECO:0000313" key="2">
    <source>
        <dbReference type="Proteomes" id="UP000271624"/>
    </source>
</evidence>
<dbReference type="SUPFAM" id="SSF51182">
    <property type="entry name" value="RmlC-like cupins"/>
    <property type="match status" value="1"/>
</dbReference>
<dbReference type="InterPro" id="IPR014710">
    <property type="entry name" value="RmlC-like_jellyroll"/>
</dbReference>
<comment type="caution">
    <text evidence="1">The sequence shown here is derived from an EMBL/GenBank/DDBJ whole genome shotgun (WGS) entry which is preliminary data.</text>
</comment>
<dbReference type="Gene3D" id="2.60.120.10">
    <property type="entry name" value="Jelly Rolls"/>
    <property type="match status" value="1"/>
</dbReference>
<dbReference type="InterPro" id="IPR011051">
    <property type="entry name" value="RmlC_Cupin_sf"/>
</dbReference>
<reference evidence="1" key="2">
    <citation type="journal article" date="2019" name="Genome Biol. Evol.">
        <title>Day and night: Metabolic profiles and evolutionary relationships of six axenic non-marine cyanobacteria.</title>
        <authorList>
            <person name="Will S.E."/>
            <person name="Henke P."/>
            <person name="Boedeker C."/>
            <person name="Huang S."/>
            <person name="Brinkmann H."/>
            <person name="Rohde M."/>
            <person name="Jarek M."/>
            <person name="Friedl T."/>
            <person name="Seufert S."/>
            <person name="Schumacher M."/>
            <person name="Overmann J."/>
            <person name="Neumann-Schaal M."/>
            <person name="Petersen J."/>
        </authorList>
    </citation>
    <scope>NUCLEOTIDE SEQUENCE [LARGE SCALE GENOMIC DNA]</scope>
    <source>
        <strain evidence="1">PCC 7102</strain>
    </source>
</reference>
<evidence type="ECO:0000313" key="1">
    <source>
        <dbReference type="EMBL" id="RUT00638.1"/>
    </source>
</evidence>
<dbReference type="EMBL" id="RSCL01000023">
    <property type="protein sequence ID" value="RUT00638.1"/>
    <property type="molecule type" value="Genomic_DNA"/>
</dbReference>
<name>A0A3S1AH51_9CYAN</name>
<organism evidence="1 2">
    <name type="scientific">Dulcicalothrix desertica PCC 7102</name>
    <dbReference type="NCBI Taxonomy" id="232991"/>
    <lineage>
        <taxon>Bacteria</taxon>
        <taxon>Bacillati</taxon>
        <taxon>Cyanobacteriota</taxon>
        <taxon>Cyanophyceae</taxon>
        <taxon>Nostocales</taxon>
        <taxon>Calotrichaceae</taxon>
        <taxon>Dulcicalothrix</taxon>
    </lineage>
</organism>
<sequence length="210" mass="24083">MFTEKNDCTECQDWLVTDGGDCVALNLEELALPEKPYRLYRFLTELEDILDTITDDSLRIQAIIPLVRKLLASSYWLQMEFTEPPTDPGWSVQFLYDEYEFPLTVQMVAWLPGHVSPIHNHATWGIVAIVSGQEKNQFWRRSSTPENLSGIKYIGEKILVPGDIIAFTPDAIHSIEALGQEPIITFNLYGVTAYHERFEFDTINHSVKNF</sequence>
<reference evidence="1" key="1">
    <citation type="submission" date="2018-12" db="EMBL/GenBank/DDBJ databases">
        <authorList>
            <person name="Will S."/>
            <person name="Neumann-Schaal M."/>
            <person name="Henke P."/>
        </authorList>
    </citation>
    <scope>NUCLEOTIDE SEQUENCE</scope>
    <source>
        <strain evidence="1">PCC 7102</strain>
    </source>
</reference>
<dbReference type="Proteomes" id="UP000271624">
    <property type="component" value="Unassembled WGS sequence"/>
</dbReference>
<protein>
    <recommendedName>
        <fullName evidence="3">Cupin</fullName>
    </recommendedName>
</protein>
<accession>A0A3S1AH51</accession>
<keyword evidence="2" id="KW-1185">Reference proteome</keyword>
<evidence type="ECO:0008006" key="3">
    <source>
        <dbReference type="Google" id="ProtNLM"/>
    </source>
</evidence>